<dbReference type="PANTHER" id="PTHR21427">
    <property type="entry name" value="UBIQUINONE BIOSYNTHESIS PROTEIN COQ9, MITOCHONDRIAL"/>
    <property type="match status" value="1"/>
</dbReference>
<keyword evidence="5" id="KW-0446">Lipid-binding</keyword>
<reference evidence="8" key="1">
    <citation type="submission" date="2023-04" db="EMBL/GenBank/DDBJ databases">
        <title>Complete genome sequence of Temperatibacter marinus.</title>
        <authorList>
            <person name="Rong J.-C."/>
            <person name="Yi M.-L."/>
            <person name="Zhao Q."/>
        </authorList>
    </citation>
    <scope>NUCLEOTIDE SEQUENCE</scope>
    <source>
        <strain evidence="8">NBRC 110045</strain>
    </source>
</reference>
<proteinExistence type="inferred from homology"/>
<dbReference type="AlphaFoldDB" id="A0AA52EG14"/>
<gene>
    <name evidence="8" type="ORF">QGN29_08760</name>
</gene>
<dbReference type="PANTHER" id="PTHR21427:SF19">
    <property type="entry name" value="UBIQUINONE BIOSYNTHESIS PROTEIN COQ9, MITOCHONDRIAL"/>
    <property type="match status" value="1"/>
</dbReference>
<dbReference type="InterPro" id="IPR012762">
    <property type="entry name" value="Ubiq_biosynth_COQ9"/>
</dbReference>
<dbReference type="Proteomes" id="UP001268683">
    <property type="component" value="Chromosome"/>
</dbReference>
<name>A0AA52EG14_9PROT</name>
<keyword evidence="3" id="KW-0831">Ubiquinone biosynthesis</keyword>
<keyword evidence="9" id="KW-1185">Reference proteome</keyword>
<evidence type="ECO:0000313" key="8">
    <source>
        <dbReference type="EMBL" id="WND01649.1"/>
    </source>
</evidence>
<dbReference type="Pfam" id="PF08511">
    <property type="entry name" value="COQ9"/>
    <property type="match status" value="1"/>
</dbReference>
<dbReference type="EMBL" id="CP123872">
    <property type="protein sequence ID" value="WND01649.1"/>
    <property type="molecule type" value="Genomic_DNA"/>
</dbReference>
<dbReference type="GO" id="GO:0008289">
    <property type="term" value="F:lipid binding"/>
    <property type="evidence" value="ECO:0007669"/>
    <property type="project" value="UniProtKB-KW"/>
</dbReference>
<dbReference type="NCBIfam" id="TIGR02396">
    <property type="entry name" value="diverge_rpsU"/>
    <property type="match status" value="1"/>
</dbReference>
<sequence>MTNDETPLEIRPKLLEAMLPHVAFDGWTKKTMSLAADDLGISPEIAELAYPQGPIEVLQDHLKQADEQLLVAIQALPLNEMKIRDKITQAIKLRLQGAHADKDIVRKGVALLALPQYAPIGMKALWDTSDLMWRAIGDTSTDHNWYTKRMTLSAVYSAVLTYWLNDETENNDGTWEFLDRRIEDVMKIETTKFQIKEVTKNMPSLSKFFGRLRYPNAS</sequence>
<organism evidence="8 9">
    <name type="scientific">Temperatibacter marinus</name>
    <dbReference type="NCBI Taxonomy" id="1456591"/>
    <lineage>
        <taxon>Bacteria</taxon>
        <taxon>Pseudomonadati</taxon>
        <taxon>Pseudomonadota</taxon>
        <taxon>Alphaproteobacteria</taxon>
        <taxon>Kordiimonadales</taxon>
        <taxon>Temperatibacteraceae</taxon>
        <taxon>Temperatibacter</taxon>
    </lineage>
</organism>
<dbReference type="InterPro" id="IPR013718">
    <property type="entry name" value="COQ9_C"/>
</dbReference>
<dbReference type="GO" id="GO:0006744">
    <property type="term" value="P:ubiquinone biosynthetic process"/>
    <property type="evidence" value="ECO:0007669"/>
    <property type="project" value="UniProtKB-KW"/>
</dbReference>
<dbReference type="KEGG" id="tmk:QGN29_08760"/>
<keyword evidence="4" id="KW-0809">Transit peptide</keyword>
<evidence type="ECO:0000259" key="7">
    <source>
        <dbReference type="Pfam" id="PF08511"/>
    </source>
</evidence>
<comment type="function">
    <text evidence="6">Membrane-associated protein that warps the membrane surface to access and bind aromatic isoprenes with high specificity, including ubiquinone (CoQ) isoprene intermediates and presents them directly to COQ7, therefore facilitating the COQ7-mediated hydroxylase step. Participates in the biosynthesis of coenzyme Q, also named ubiquinone, an essential lipid-soluble electron transporter for aerobic cellular respiration.</text>
</comment>
<comment type="pathway">
    <text evidence="1">Cofactor biosynthesis; ubiquinone biosynthesis.</text>
</comment>
<evidence type="ECO:0000313" key="9">
    <source>
        <dbReference type="Proteomes" id="UP001268683"/>
    </source>
</evidence>
<accession>A0AA52EG14</accession>
<evidence type="ECO:0000256" key="2">
    <source>
        <dbReference type="ARBA" id="ARBA00010766"/>
    </source>
</evidence>
<evidence type="ECO:0000256" key="1">
    <source>
        <dbReference type="ARBA" id="ARBA00004749"/>
    </source>
</evidence>
<comment type="similarity">
    <text evidence="2">Belongs to the COQ9 family.</text>
</comment>
<evidence type="ECO:0000256" key="4">
    <source>
        <dbReference type="ARBA" id="ARBA00022946"/>
    </source>
</evidence>
<evidence type="ECO:0000256" key="6">
    <source>
        <dbReference type="ARBA" id="ARBA00058104"/>
    </source>
</evidence>
<evidence type="ECO:0000256" key="3">
    <source>
        <dbReference type="ARBA" id="ARBA00022688"/>
    </source>
</evidence>
<dbReference type="RefSeq" id="WP_310797477.1">
    <property type="nucleotide sequence ID" value="NZ_CP123872.1"/>
</dbReference>
<dbReference type="Gene3D" id="1.10.357.10">
    <property type="entry name" value="Tetracycline Repressor, domain 2"/>
    <property type="match status" value="1"/>
</dbReference>
<protein>
    <submittedName>
        <fullName evidence="8">COQ9 family protein</fullName>
    </submittedName>
</protein>
<feature type="domain" description="COQ9 C-terminal" evidence="7">
    <location>
        <begin position="119"/>
        <end position="189"/>
    </location>
</feature>
<evidence type="ECO:0000256" key="5">
    <source>
        <dbReference type="ARBA" id="ARBA00023121"/>
    </source>
</evidence>